<dbReference type="InterPro" id="IPR014819">
    <property type="entry name" value="PriCT_2"/>
</dbReference>
<dbReference type="AlphaFoldDB" id="A0A3E5BRX6"/>
<name>A0A3E5BRX6_9BACE</name>
<dbReference type="InterPro" id="IPR025048">
    <property type="entry name" value="DUF3987"/>
</dbReference>
<evidence type="ECO:0000313" key="3">
    <source>
        <dbReference type="Proteomes" id="UP000260983"/>
    </source>
</evidence>
<dbReference type="EMBL" id="QSUL01000001">
    <property type="protein sequence ID" value="RGN40376.1"/>
    <property type="molecule type" value="Genomic_DNA"/>
</dbReference>
<gene>
    <name evidence="2" type="ORF">DXB65_01745</name>
</gene>
<dbReference type="Pfam" id="PF13148">
    <property type="entry name" value="DUF3987"/>
    <property type="match status" value="1"/>
</dbReference>
<reference evidence="2 3" key="1">
    <citation type="submission" date="2018-08" db="EMBL/GenBank/DDBJ databases">
        <title>A genome reference for cultivated species of the human gut microbiota.</title>
        <authorList>
            <person name="Zou Y."/>
            <person name="Xue W."/>
            <person name="Luo G."/>
        </authorList>
    </citation>
    <scope>NUCLEOTIDE SEQUENCE [LARGE SCALE GENOMIC DNA]</scope>
    <source>
        <strain evidence="2 3">OM05-15BH</strain>
    </source>
</reference>
<evidence type="ECO:0000259" key="1">
    <source>
        <dbReference type="Pfam" id="PF08707"/>
    </source>
</evidence>
<proteinExistence type="predicted"/>
<evidence type="ECO:0000313" key="2">
    <source>
        <dbReference type="EMBL" id="RGN40376.1"/>
    </source>
</evidence>
<accession>A0A3E5BRX6</accession>
<dbReference type="Proteomes" id="UP000260983">
    <property type="component" value="Unassembled WGS sequence"/>
</dbReference>
<sequence length="604" mass="66925">MNEIDIIEQLTIAVEQARVNLAPTYQEYMPLAFAVANSCGEAGRSFFHRLCSLSDKYRQNEADKLYSHALQNGRGGNSLGTVFHLAQLAGVRLDKKLANLQNLQAPHPHAPADNIFAPAYEPPAPMHEQKEKGENSVSLPCFPDYSWPLFLQQVIDCGDTPAQRDILLLGAATVFGATLNKLLCFTYGRKSKYPCLQTFIIAPPASGKGALTWVRRLAEPIHDSLMDAYSEKMKIYRREKTQWDVLGKEKAKTPEPEQPCMKMFLIAGDNSGAGMLENLMDADGVGLICETEADTVSTAIGTDYGHWSDTLRKSYDHERLAYNRRTNHEYRECKKSCLSVLLSGTPSQVKPLIPSAENGLFSRQVFYCMPPIHEWVDQFDQSGSDYDTLFTAWGERWKHLLDALTAAVSGINLKLTQEQKEEFNVHLSCVFGRASVVHGDHMKSAVARIAINICRIISIVALMRSLDALLMSGSTDDLVKALMSCPGLSPSSHVPQENVQDGVVPEFDLAVSSEDFHAVLALTEPLYLHSCHILSLLPSTDTVQQQKAPQGAFLDLLPLSFTRSQALQASARCGIPPNTLDSLLKRMTDKGQLVKNGRGEYKFY</sequence>
<dbReference type="RefSeq" id="WP_117723118.1">
    <property type="nucleotide sequence ID" value="NZ_QSUL01000001.1"/>
</dbReference>
<dbReference type="GO" id="GO:0016817">
    <property type="term" value="F:hydrolase activity, acting on acid anhydrides"/>
    <property type="evidence" value="ECO:0007669"/>
    <property type="project" value="InterPro"/>
</dbReference>
<feature type="domain" description="Primase C-terminal 2" evidence="1">
    <location>
        <begin position="13"/>
        <end position="86"/>
    </location>
</feature>
<comment type="caution">
    <text evidence="2">The sequence shown here is derived from an EMBL/GenBank/DDBJ whole genome shotgun (WGS) entry which is preliminary data.</text>
</comment>
<organism evidence="2 3">
    <name type="scientific">Bacteroides oleiciplenus</name>
    <dbReference type="NCBI Taxonomy" id="626931"/>
    <lineage>
        <taxon>Bacteria</taxon>
        <taxon>Pseudomonadati</taxon>
        <taxon>Bacteroidota</taxon>
        <taxon>Bacteroidia</taxon>
        <taxon>Bacteroidales</taxon>
        <taxon>Bacteroidaceae</taxon>
        <taxon>Bacteroides</taxon>
    </lineage>
</organism>
<dbReference type="Pfam" id="PF08707">
    <property type="entry name" value="PriCT_2"/>
    <property type="match status" value="1"/>
</dbReference>
<protein>
    <submittedName>
        <fullName evidence="2">DUF3987 domain-containing protein</fullName>
    </submittedName>
</protein>